<evidence type="ECO:0000313" key="2">
    <source>
        <dbReference type="Proteomes" id="UP000195787"/>
    </source>
</evidence>
<protein>
    <submittedName>
        <fullName evidence="1">Uncharacterized protein</fullName>
    </submittedName>
</protein>
<dbReference type="EMBL" id="FUHU01000021">
    <property type="protein sequence ID" value="SJM55234.1"/>
    <property type="molecule type" value="Genomic_DNA"/>
</dbReference>
<proteinExistence type="predicted"/>
<reference evidence="1 2" key="1">
    <citation type="submission" date="2017-02" db="EMBL/GenBank/DDBJ databases">
        <authorList>
            <person name="Peterson S.W."/>
        </authorList>
    </citation>
    <scope>NUCLEOTIDE SEQUENCE [LARGE SCALE GENOMIC DNA]</scope>
    <source>
        <strain evidence="1 2">LMG 22410</strain>
    </source>
</reference>
<name>A0A1R4FH20_9MICO</name>
<dbReference type="AlphaFoldDB" id="A0A1R4FH20"/>
<sequence length="118" mass="12537">MAVAELNDRMDVHIGTRVPNPLLEEFGRIVSTGGTSRDLVTDSATLALEGFATTEGRARRISAEMIAHLQAAGRAGSLGGVPCYGVRVVALPANLPMPSVPTRYRFTATVTADLRRTT</sequence>
<accession>A0A1R4FH20</accession>
<dbReference type="Proteomes" id="UP000195787">
    <property type="component" value="Unassembled WGS sequence"/>
</dbReference>
<keyword evidence="2" id="KW-1185">Reference proteome</keyword>
<gene>
    <name evidence="1" type="ORF">CZ674_04515</name>
</gene>
<evidence type="ECO:0000313" key="1">
    <source>
        <dbReference type="EMBL" id="SJM55234.1"/>
    </source>
</evidence>
<organism evidence="1 2">
    <name type="scientific">Agrococcus casei LMG 22410</name>
    <dbReference type="NCBI Taxonomy" id="1255656"/>
    <lineage>
        <taxon>Bacteria</taxon>
        <taxon>Bacillati</taxon>
        <taxon>Actinomycetota</taxon>
        <taxon>Actinomycetes</taxon>
        <taxon>Micrococcales</taxon>
        <taxon>Microbacteriaceae</taxon>
        <taxon>Agrococcus</taxon>
    </lineage>
</organism>